<feature type="compositionally biased region" description="Basic residues" evidence="1">
    <location>
        <begin position="10"/>
        <end position="19"/>
    </location>
</feature>
<keyword evidence="3" id="KW-1185">Reference proteome</keyword>
<evidence type="ECO:0000313" key="2">
    <source>
        <dbReference type="EMBL" id="EPS57739.1"/>
    </source>
</evidence>
<dbReference type="AlphaFoldDB" id="S8BTM3"/>
<sequence length="140" mass="15819">MDGAELAAGVHRRERRRRSPSAAVGGSEWGPHEAWRRRNLDDLIGLGTVPLVVPGVVLITAFNDTNQENDEQCENHYSPRYDSGNDGSVIGTGRRSWGLECWGARRGGMQRRRRVRGRIRIRGGFRRGDAARRGWKGRVW</sequence>
<evidence type="ECO:0000313" key="3">
    <source>
        <dbReference type="Proteomes" id="UP000015453"/>
    </source>
</evidence>
<proteinExistence type="predicted"/>
<dbReference type="Proteomes" id="UP000015453">
    <property type="component" value="Unassembled WGS sequence"/>
</dbReference>
<dbReference type="EMBL" id="AUSU01009899">
    <property type="protein sequence ID" value="EPS57739.1"/>
    <property type="molecule type" value="Genomic_DNA"/>
</dbReference>
<name>S8BTM3_9LAMI</name>
<evidence type="ECO:0000256" key="1">
    <source>
        <dbReference type="SAM" id="MobiDB-lite"/>
    </source>
</evidence>
<reference evidence="2 3" key="1">
    <citation type="journal article" date="2013" name="BMC Genomics">
        <title>The miniature genome of a carnivorous plant Genlisea aurea contains a low number of genes and short non-coding sequences.</title>
        <authorList>
            <person name="Leushkin E.V."/>
            <person name="Sutormin R.A."/>
            <person name="Nabieva E.R."/>
            <person name="Penin A.A."/>
            <person name="Kondrashov A.S."/>
            <person name="Logacheva M.D."/>
        </authorList>
    </citation>
    <scope>NUCLEOTIDE SEQUENCE [LARGE SCALE GENOMIC DNA]</scope>
</reference>
<accession>S8BTM3</accession>
<protein>
    <submittedName>
        <fullName evidence="2">Uncharacterized protein</fullName>
    </submittedName>
</protein>
<gene>
    <name evidence="2" type="ORF">M569_17079</name>
</gene>
<feature type="region of interest" description="Disordered" evidence="1">
    <location>
        <begin position="1"/>
        <end position="30"/>
    </location>
</feature>
<comment type="caution">
    <text evidence="2">The sequence shown here is derived from an EMBL/GenBank/DDBJ whole genome shotgun (WGS) entry which is preliminary data.</text>
</comment>
<organism evidence="2 3">
    <name type="scientific">Genlisea aurea</name>
    <dbReference type="NCBI Taxonomy" id="192259"/>
    <lineage>
        <taxon>Eukaryota</taxon>
        <taxon>Viridiplantae</taxon>
        <taxon>Streptophyta</taxon>
        <taxon>Embryophyta</taxon>
        <taxon>Tracheophyta</taxon>
        <taxon>Spermatophyta</taxon>
        <taxon>Magnoliopsida</taxon>
        <taxon>eudicotyledons</taxon>
        <taxon>Gunneridae</taxon>
        <taxon>Pentapetalae</taxon>
        <taxon>asterids</taxon>
        <taxon>lamiids</taxon>
        <taxon>Lamiales</taxon>
        <taxon>Lentibulariaceae</taxon>
        <taxon>Genlisea</taxon>
    </lineage>
</organism>